<evidence type="ECO:0000256" key="8">
    <source>
        <dbReference type="PROSITE-ProRule" id="PRU00339"/>
    </source>
</evidence>
<dbReference type="PRINTS" id="PR00153">
    <property type="entry name" value="CSAPPISMRASE"/>
</dbReference>
<dbReference type="Pfam" id="PF00160">
    <property type="entry name" value="Pro_isomerase"/>
    <property type="match status" value="1"/>
</dbReference>
<evidence type="ECO:0000256" key="3">
    <source>
        <dbReference type="ARBA" id="ARBA00013194"/>
    </source>
</evidence>
<gene>
    <name evidence="10" type="ORF">CXG81DRAFT_30446</name>
</gene>
<reference evidence="11" key="1">
    <citation type="journal article" date="2018" name="Nat. Microbiol.">
        <title>Leveraging single-cell genomics to expand the fungal tree of life.</title>
        <authorList>
            <person name="Ahrendt S.R."/>
            <person name="Quandt C.A."/>
            <person name="Ciobanu D."/>
            <person name="Clum A."/>
            <person name="Salamov A."/>
            <person name="Andreopoulos B."/>
            <person name="Cheng J.F."/>
            <person name="Woyke T."/>
            <person name="Pelin A."/>
            <person name="Henrissat B."/>
            <person name="Reynolds N.K."/>
            <person name="Benny G.L."/>
            <person name="Smith M.E."/>
            <person name="James T.Y."/>
            <person name="Grigoriev I.V."/>
        </authorList>
    </citation>
    <scope>NUCLEOTIDE SEQUENCE [LARGE SCALE GENOMIC DNA]</scope>
    <source>
        <strain evidence="11">ATCC 52028</strain>
    </source>
</reference>
<dbReference type="GO" id="GO:0016018">
    <property type="term" value="F:cyclosporin A binding"/>
    <property type="evidence" value="ECO:0007669"/>
    <property type="project" value="TreeGrafter"/>
</dbReference>
<keyword evidence="11" id="KW-1185">Reference proteome</keyword>
<dbReference type="InterPro" id="IPR020892">
    <property type="entry name" value="Cyclophilin-type_PPIase_CS"/>
</dbReference>
<dbReference type="SUPFAM" id="SSF50891">
    <property type="entry name" value="Cyclophilin-like"/>
    <property type="match status" value="1"/>
</dbReference>
<dbReference type="PROSITE" id="PS50072">
    <property type="entry name" value="CSA_PPIASE_2"/>
    <property type="match status" value="1"/>
</dbReference>
<evidence type="ECO:0000259" key="9">
    <source>
        <dbReference type="PROSITE" id="PS50072"/>
    </source>
</evidence>
<dbReference type="SUPFAM" id="SSF48452">
    <property type="entry name" value="TPR-like"/>
    <property type="match status" value="1"/>
</dbReference>
<evidence type="ECO:0000256" key="1">
    <source>
        <dbReference type="ARBA" id="ARBA00000971"/>
    </source>
</evidence>
<evidence type="ECO:0000256" key="2">
    <source>
        <dbReference type="ARBA" id="ARBA00002388"/>
    </source>
</evidence>
<dbReference type="AlphaFoldDB" id="A0A4P9X2I6"/>
<dbReference type="OrthoDB" id="407558at2759"/>
<dbReference type="InterPro" id="IPR019734">
    <property type="entry name" value="TPR_rpt"/>
</dbReference>
<accession>A0A4P9X2I6</accession>
<feature type="repeat" description="TPR" evidence="8">
    <location>
        <begin position="320"/>
        <end position="353"/>
    </location>
</feature>
<comment type="function">
    <text evidence="2">PPIases accelerate the folding of proteins. It catalyzes the cis-trans isomerization of proline imidic peptide bonds in oligopeptides.</text>
</comment>
<dbReference type="InterPro" id="IPR029000">
    <property type="entry name" value="Cyclophilin-like_dom_sf"/>
</dbReference>
<keyword evidence="7" id="KW-0413">Isomerase</keyword>
<dbReference type="FunFam" id="1.25.40.10:FF:000029">
    <property type="entry name" value="peptidyl-prolyl cis-trans isomerase D"/>
    <property type="match status" value="1"/>
</dbReference>
<dbReference type="Proteomes" id="UP000274922">
    <property type="component" value="Unassembled WGS sequence"/>
</dbReference>
<dbReference type="SMART" id="SM00028">
    <property type="entry name" value="TPR"/>
    <property type="match status" value="2"/>
</dbReference>
<keyword evidence="4" id="KW-0677">Repeat</keyword>
<dbReference type="PANTHER" id="PTHR11071:SF561">
    <property type="entry name" value="PEPTIDYL-PROLYL CIS-TRANS ISOMERASE D-RELATED"/>
    <property type="match status" value="1"/>
</dbReference>
<dbReference type="InterPro" id="IPR002130">
    <property type="entry name" value="Cyclophilin-type_PPIase_dom"/>
</dbReference>
<keyword evidence="6" id="KW-0697">Rotamase</keyword>
<proteinExistence type="predicted"/>
<dbReference type="InterPro" id="IPR011990">
    <property type="entry name" value="TPR-like_helical_dom_sf"/>
</dbReference>
<dbReference type="FunFam" id="2.40.100.10:FF:000022">
    <property type="entry name" value="Peptidyl-prolyl cis-trans isomerase CYP95"/>
    <property type="match status" value="1"/>
</dbReference>
<keyword evidence="5 8" id="KW-0802">TPR repeat</keyword>
<dbReference type="Gene3D" id="2.40.100.10">
    <property type="entry name" value="Cyclophilin-like"/>
    <property type="match status" value="1"/>
</dbReference>
<name>A0A4P9X2I6_9FUNG</name>
<dbReference type="CDD" id="cd01926">
    <property type="entry name" value="cyclophilin_ABH_like"/>
    <property type="match status" value="1"/>
</dbReference>
<feature type="domain" description="PPIase cyclophilin-type" evidence="9">
    <location>
        <begin position="23"/>
        <end position="184"/>
    </location>
</feature>
<dbReference type="PROSITE" id="PS50005">
    <property type="entry name" value="TPR"/>
    <property type="match status" value="1"/>
</dbReference>
<dbReference type="Gene3D" id="1.25.40.10">
    <property type="entry name" value="Tetratricopeptide repeat domain"/>
    <property type="match status" value="1"/>
</dbReference>
<protein>
    <recommendedName>
        <fullName evidence="3">peptidylprolyl isomerase</fullName>
        <ecNumber evidence="3">5.2.1.8</ecNumber>
    </recommendedName>
</protein>
<dbReference type="STRING" id="1555241.A0A4P9X2I6"/>
<dbReference type="GO" id="GO:0042026">
    <property type="term" value="P:protein refolding"/>
    <property type="evidence" value="ECO:0007669"/>
    <property type="project" value="UniProtKB-ARBA"/>
</dbReference>
<dbReference type="Pfam" id="PF00515">
    <property type="entry name" value="TPR_1"/>
    <property type="match status" value="1"/>
</dbReference>
<organism evidence="10 11">
    <name type="scientific">Caulochytrium protostelioides</name>
    <dbReference type="NCBI Taxonomy" id="1555241"/>
    <lineage>
        <taxon>Eukaryota</taxon>
        <taxon>Fungi</taxon>
        <taxon>Fungi incertae sedis</taxon>
        <taxon>Chytridiomycota</taxon>
        <taxon>Chytridiomycota incertae sedis</taxon>
        <taxon>Chytridiomycetes</taxon>
        <taxon>Caulochytriales</taxon>
        <taxon>Caulochytriaceae</taxon>
        <taxon>Caulochytrium</taxon>
    </lineage>
</organism>
<evidence type="ECO:0000313" key="10">
    <source>
        <dbReference type="EMBL" id="RKO98476.1"/>
    </source>
</evidence>
<dbReference type="EMBL" id="ML014426">
    <property type="protein sequence ID" value="RKO98476.1"/>
    <property type="molecule type" value="Genomic_DNA"/>
</dbReference>
<evidence type="ECO:0000256" key="6">
    <source>
        <dbReference type="ARBA" id="ARBA00023110"/>
    </source>
</evidence>
<dbReference type="EC" id="5.2.1.8" evidence="3"/>
<dbReference type="GO" id="GO:0005737">
    <property type="term" value="C:cytoplasm"/>
    <property type="evidence" value="ECO:0007669"/>
    <property type="project" value="TreeGrafter"/>
</dbReference>
<dbReference type="PANTHER" id="PTHR11071">
    <property type="entry name" value="PEPTIDYL-PROLYL CIS-TRANS ISOMERASE"/>
    <property type="match status" value="1"/>
</dbReference>
<evidence type="ECO:0000256" key="4">
    <source>
        <dbReference type="ARBA" id="ARBA00022737"/>
    </source>
</evidence>
<dbReference type="GO" id="GO:0003755">
    <property type="term" value="F:peptidyl-prolyl cis-trans isomerase activity"/>
    <property type="evidence" value="ECO:0007669"/>
    <property type="project" value="UniProtKB-KW"/>
</dbReference>
<comment type="catalytic activity">
    <reaction evidence="1">
        <text>[protein]-peptidylproline (omega=180) = [protein]-peptidylproline (omega=0)</text>
        <dbReference type="Rhea" id="RHEA:16237"/>
        <dbReference type="Rhea" id="RHEA-COMP:10747"/>
        <dbReference type="Rhea" id="RHEA-COMP:10748"/>
        <dbReference type="ChEBI" id="CHEBI:83833"/>
        <dbReference type="ChEBI" id="CHEBI:83834"/>
        <dbReference type="EC" id="5.2.1.8"/>
    </reaction>
</comment>
<evidence type="ECO:0000256" key="5">
    <source>
        <dbReference type="ARBA" id="ARBA00022803"/>
    </source>
</evidence>
<evidence type="ECO:0000313" key="11">
    <source>
        <dbReference type="Proteomes" id="UP000274922"/>
    </source>
</evidence>
<evidence type="ECO:0000256" key="7">
    <source>
        <dbReference type="ARBA" id="ARBA00023235"/>
    </source>
</evidence>
<dbReference type="PROSITE" id="PS00170">
    <property type="entry name" value="CSA_PPIASE_1"/>
    <property type="match status" value="1"/>
</dbReference>
<sequence>MGTVRRPSSLSEKINDTANPRVYFDIQIGSQDPQRVVFSLYKNIVPRTAENFRALCTGEMSKDDQLLTYKNSIFHRVIKSFMIQGGDFTNHNGTGGLSIYGAKFDDENFEVKHTRPGLLSMANSGPGTNGSQFFVTTVATPHLDGKHVVFGHVLKGMGVIRQVENTETKDDRPVQDCKIVDCGELKEGEDDGIPVPADGDIYEAYPEDHTGGVEMEPKDAVEAVSKLKAIGTSYFQKGDLKAALAKYQKAIRYVHAIHPHPEELTELEESVRTELCALKISCLLNCAMCQLKLEQNRDVVKILDMVATAGKHAPNSVEQTKAYFRRGQAQTKLKQYPSAIADLKKAAELSPTDALIPRELAAAQKAQAARAAKEKAAYAKMFA</sequence>